<protein>
    <submittedName>
        <fullName evidence="3">Similar to hmu: Halomucin (Haloquadratum walsbyi (Strain DSM 16790 / HBSQ001))</fullName>
    </submittedName>
</protein>
<reference evidence="3" key="1">
    <citation type="submission" date="2021-04" db="EMBL/GenBank/DDBJ databases">
        <authorList>
            <person name="Chebbi M.A.C M."/>
        </authorList>
    </citation>
    <scope>NUCLEOTIDE SEQUENCE</scope>
</reference>
<feature type="signal peptide" evidence="2">
    <location>
        <begin position="1"/>
        <end position="19"/>
    </location>
</feature>
<dbReference type="Proteomes" id="UP000786811">
    <property type="component" value="Unassembled WGS sequence"/>
</dbReference>
<keyword evidence="4" id="KW-1185">Reference proteome</keyword>
<name>A0A8J2HKX5_COTCN</name>
<dbReference type="EMBL" id="CAJNRD030001121">
    <property type="protein sequence ID" value="CAG5095607.1"/>
    <property type="molecule type" value="Genomic_DNA"/>
</dbReference>
<evidence type="ECO:0000313" key="3">
    <source>
        <dbReference type="EMBL" id="CAG5095607.1"/>
    </source>
</evidence>
<organism evidence="3 4">
    <name type="scientific">Cotesia congregata</name>
    <name type="common">Parasitoid wasp</name>
    <name type="synonym">Apanteles congregatus</name>
    <dbReference type="NCBI Taxonomy" id="51543"/>
    <lineage>
        <taxon>Eukaryota</taxon>
        <taxon>Metazoa</taxon>
        <taxon>Ecdysozoa</taxon>
        <taxon>Arthropoda</taxon>
        <taxon>Hexapoda</taxon>
        <taxon>Insecta</taxon>
        <taxon>Pterygota</taxon>
        <taxon>Neoptera</taxon>
        <taxon>Endopterygota</taxon>
        <taxon>Hymenoptera</taxon>
        <taxon>Apocrita</taxon>
        <taxon>Ichneumonoidea</taxon>
        <taxon>Braconidae</taxon>
        <taxon>Microgastrinae</taxon>
        <taxon>Cotesia</taxon>
    </lineage>
</organism>
<feature type="region of interest" description="Disordered" evidence="1">
    <location>
        <begin position="454"/>
        <end position="573"/>
    </location>
</feature>
<evidence type="ECO:0000256" key="2">
    <source>
        <dbReference type="SAM" id="SignalP"/>
    </source>
</evidence>
<proteinExistence type="predicted"/>
<feature type="compositionally biased region" description="Acidic residues" evidence="1">
    <location>
        <begin position="558"/>
        <end position="570"/>
    </location>
</feature>
<keyword evidence="2" id="KW-0732">Signal</keyword>
<feature type="compositionally biased region" description="Basic and acidic residues" evidence="1">
    <location>
        <begin position="472"/>
        <end position="545"/>
    </location>
</feature>
<evidence type="ECO:0000256" key="1">
    <source>
        <dbReference type="SAM" id="MobiDB-lite"/>
    </source>
</evidence>
<dbReference type="AlphaFoldDB" id="A0A8J2HKX5"/>
<gene>
    <name evidence="3" type="ORF">HICCMSTLAB_LOCUS7793</name>
</gene>
<feature type="compositionally biased region" description="Basic and acidic residues" evidence="1">
    <location>
        <begin position="454"/>
        <end position="464"/>
    </location>
</feature>
<feature type="chain" id="PRO_5035307004" evidence="2">
    <location>
        <begin position="20"/>
        <end position="1034"/>
    </location>
</feature>
<dbReference type="OrthoDB" id="7679190at2759"/>
<evidence type="ECO:0000313" key="4">
    <source>
        <dbReference type="Proteomes" id="UP000786811"/>
    </source>
</evidence>
<sequence>MLIFLCLLFMLNPYLKVTSQKSTFLTTYVGLQNDHNLGHTGYTYYGSDQQIPDLKLSTCQYLDLNITTCDSNYKTLKNRAGALIVRAWVAVTLRNNILSFVSYLLHQLKEKFSEDVDTSLFVIYDELRKNHIRTMDFLPKLKGISKLDKGTQLVALFKNLQEVMQPFCKSELELLARTMYKMRTNGNRADNNIFAYNKNGTKIKYHEIDMFTDIGYQTMLLLQSKTVYKPAKKDYEVNSSFGREFSALFHLIKNGKILLTQPVLAALTANMKFVDLTPVQIEELRFLIDVLRGNKIKNWSPELIGSAHMRNPHILIDNMFRSLANNNDVDPLVSDIAAGLQGKLQRTHRSYMTKVMEPFFGEEELNITLVFKVMRENVQNESSVDLLKKLFDDRTINVFYAMKGFVRYYFNTPVKLVMGFLRRLQLRVPINNEIMDLISGIINELSNSSAAHSKDCSRCQKDNQDGGYYQQDDGKKDSSQKSEDNNRPKEDDGKNDSSQKDDDGKEDSSQKDDNSNHPKDDGEKKDSSQEGKNDSNDPQDSEGKKVHQKNRTQKESEDSSDYQSFDDEKGDETKLDNISRRQLYRIKNELIKPRLPIINKVCNRYNELTTPSFRFNVMGNLTSNCLEPAMPPMNWFLNIDQPAYNFVLKPLIAQASTFLSEFIDENDEIGQFIEDVLINVTQGASRRVISQAVNYSGSVRQLLTVLFKKMINVNKVRARSLIYFEVIKIYCRLINDHDNRNHAFDALLFKLDDPVRNNSIDQFKSVVSFSLQKVIDGYNVSSHSAIFWNNYTTNRQLISDLCRVYLTHRDVVANDRLFNEVVFILHSVYHVPVRFADLLSIYTAKTVYEISNLNLAQDLLMKPNMSQMLGDDFDLGRYPTKGAMLKAVFIKLRNQDIVRKNVTLLISVESQLRKITCDGHWMESSEEILAEAVTDQVDLDKVFDLGLDQQKLSPVVKNAFLNMWNWYGGIFNPINFIKRMNVSEYDTRSAFIQGFLNSITQIVADDYVKVIEDVKLMRSAVLESGNGLDPIDVL</sequence>
<comment type="caution">
    <text evidence="3">The sequence shown here is derived from an EMBL/GenBank/DDBJ whole genome shotgun (WGS) entry which is preliminary data.</text>
</comment>
<accession>A0A8J2HKX5</accession>